<dbReference type="Gene3D" id="3.40.50.150">
    <property type="entry name" value="Vaccinia Virus protein VP39"/>
    <property type="match status" value="1"/>
</dbReference>
<comment type="caution">
    <text evidence="1">The sequence shown here is derived from an EMBL/GenBank/DDBJ whole genome shotgun (WGS) entry which is preliminary data.</text>
</comment>
<gene>
    <name evidence="1" type="ORF">OCU04_007197</name>
</gene>
<sequence>MRALVSVGIFTEVDEETYAHNTRSKIFTNTLFRTLMRGMSSIMTPYLVKLPEYLASTSFRNPGTAQQNLFQYTMNTKLSYFEWLHTKPRELEIVTSTMQASSQRAQGAAAKLVPSQFPIVDIGSNETEKYEEPQQNEVLIVDIGGDEARS</sequence>
<proteinExistence type="predicted"/>
<evidence type="ECO:0000313" key="1">
    <source>
        <dbReference type="EMBL" id="KAJ8064892.1"/>
    </source>
</evidence>
<dbReference type="OrthoDB" id="3340390at2759"/>
<dbReference type="PANTHER" id="PTHR43712">
    <property type="entry name" value="PUTATIVE (AFU_ORTHOLOGUE AFUA_4G14580)-RELATED"/>
    <property type="match status" value="1"/>
</dbReference>
<dbReference type="InterPro" id="IPR029063">
    <property type="entry name" value="SAM-dependent_MTases_sf"/>
</dbReference>
<evidence type="ECO:0000313" key="2">
    <source>
        <dbReference type="Proteomes" id="UP001152300"/>
    </source>
</evidence>
<reference evidence="1" key="1">
    <citation type="submission" date="2022-11" db="EMBL/GenBank/DDBJ databases">
        <title>Genome Resource of Sclerotinia nivalis Strain SnTB1, a Plant Pathogen Isolated from American Ginseng.</title>
        <authorList>
            <person name="Fan S."/>
        </authorList>
    </citation>
    <scope>NUCLEOTIDE SEQUENCE</scope>
    <source>
        <strain evidence="1">SnTB1</strain>
    </source>
</reference>
<organism evidence="1 2">
    <name type="scientific">Sclerotinia nivalis</name>
    <dbReference type="NCBI Taxonomy" id="352851"/>
    <lineage>
        <taxon>Eukaryota</taxon>
        <taxon>Fungi</taxon>
        <taxon>Dikarya</taxon>
        <taxon>Ascomycota</taxon>
        <taxon>Pezizomycotina</taxon>
        <taxon>Leotiomycetes</taxon>
        <taxon>Helotiales</taxon>
        <taxon>Sclerotiniaceae</taxon>
        <taxon>Sclerotinia</taxon>
    </lineage>
</organism>
<dbReference type="EMBL" id="JAPEIS010000007">
    <property type="protein sequence ID" value="KAJ8064892.1"/>
    <property type="molecule type" value="Genomic_DNA"/>
</dbReference>
<dbReference type="AlphaFoldDB" id="A0A9X0DKF1"/>
<dbReference type="Proteomes" id="UP001152300">
    <property type="component" value="Unassembled WGS sequence"/>
</dbReference>
<accession>A0A9X0DKF1</accession>
<name>A0A9X0DKF1_9HELO</name>
<keyword evidence="2" id="KW-1185">Reference proteome</keyword>
<dbReference type="PANTHER" id="PTHR43712:SF11">
    <property type="entry name" value="O-METHYLTRANSFERASE (AFU_ORTHOLOGUE AFUA_2G17820)-RELATED"/>
    <property type="match status" value="1"/>
</dbReference>
<protein>
    <submittedName>
        <fullName evidence="1">Uncharacterized protein</fullName>
    </submittedName>
</protein>